<dbReference type="InterPro" id="IPR028082">
    <property type="entry name" value="Peripla_BP_I"/>
</dbReference>
<organism evidence="7 8">
    <name type="scientific">Maricaulis virginensis</name>
    <dbReference type="NCBI Taxonomy" id="144022"/>
    <lineage>
        <taxon>Bacteria</taxon>
        <taxon>Pseudomonadati</taxon>
        <taxon>Pseudomonadota</taxon>
        <taxon>Alphaproteobacteria</taxon>
        <taxon>Maricaulales</taxon>
        <taxon>Maricaulaceae</taxon>
        <taxon>Maricaulis</taxon>
    </lineage>
</organism>
<evidence type="ECO:0000256" key="2">
    <source>
        <dbReference type="ARBA" id="ARBA00022729"/>
    </source>
</evidence>
<reference evidence="7" key="1">
    <citation type="journal article" date="2014" name="Int. J. Syst. Evol. Microbiol.">
        <title>Complete genome sequence of Corynebacterium casei LMG S-19264T (=DSM 44701T), isolated from a smear-ripened cheese.</title>
        <authorList>
            <consortium name="US DOE Joint Genome Institute (JGI-PGF)"/>
            <person name="Walter F."/>
            <person name="Albersmeier A."/>
            <person name="Kalinowski J."/>
            <person name="Ruckert C."/>
        </authorList>
    </citation>
    <scope>NUCLEOTIDE SEQUENCE</scope>
    <source>
        <strain evidence="7">VKM B-1513</strain>
    </source>
</reference>
<dbReference type="InterPro" id="IPR028081">
    <property type="entry name" value="Leu-bd"/>
</dbReference>
<reference evidence="7" key="2">
    <citation type="submission" date="2023-01" db="EMBL/GenBank/DDBJ databases">
        <authorList>
            <person name="Sun Q."/>
            <person name="Evtushenko L."/>
        </authorList>
    </citation>
    <scope>NUCLEOTIDE SEQUENCE</scope>
    <source>
        <strain evidence="7">VKM B-1513</strain>
    </source>
</reference>
<proteinExistence type="inferred from homology"/>
<name>A0A9W6IR19_9PROT</name>
<comment type="caution">
    <text evidence="7">The sequence shown here is derived from an EMBL/GenBank/DDBJ whole genome shotgun (WGS) entry which is preliminary data.</text>
</comment>
<dbReference type="EMBL" id="BSFE01000012">
    <property type="protein sequence ID" value="GLK53655.1"/>
    <property type="molecule type" value="Genomic_DNA"/>
</dbReference>
<dbReference type="SUPFAM" id="SSF53822">
    <property type="entry name" value="Periplasmic binding protein-like I"/>
    <property type="match status" value="1"/>
</dbReference>
<protein>
    <submittedName>
        <fullName evidence="7">Penicillin-binding protein activator</fullName>
    </submittedName>
</protein>
<dbReference type="Proteomes" id="UP001143486">
    <property type="component" value="Unassembled WGS sequence"/>
</dbReference>
<dbReference type="PANTHER" id="PTHR30483:SF6">
    <property type="entry name" value="PERIPLASMIC BINDING PROTEIN OF ABC TRANSPORTER FOR NATURAL AMINO ACIDS"/>
    <property type="match status" value="1"/>
</dbReference>
<feature type="region of interest" description="Disordered" evidence="4">
    <location>
        <begin position="18"/>
        <end position="54"/>
    </location>
</feature>
<comment type="similarity">
    <text evidence="1">Belongs to the leucine-binding protein family.</text>
</comment>
<keyword evidence="3" id="KW-0029">Amino-acid transport</keyword>
<evidence type="ECO:0000259" key="6">
    <source>
        <dbReference type="Pfam" id="PF13458"/>
    </source>
</evidence>
<evidence type="ECO:0000256" key="1">
    <source>
        <dbReference type="ARBA" id="ARBA00010062"/>
    </source>
</evidence>
<accession>A0A9W6IR19</accession>
<dbReference type="AlphaFoldDB" id="A0A9W6IR19"/>
<keyword evidence="2 5" id="KW-0732">Signal</keyword>
<dbReference type="Gene3D" id="3.40.50.2300">
    <property type="match status" value="2"/>
</dbReference>
<evidence type="ECO:0000313" key="8">
    <source>
        <dbReference type="Proteomes" id="UP001143486"/>
    </source>
</evidence>
<dbReference type="InterPro" id="IPR051010">
    <property type="entry name" value="BCAA_transport"/>
</dbReference>
<evidence type="ECO:0000313" key="7">
    <source>
        <dbReference type="EMBL" id="GLK53655.1"/>
    </source>
</evidence>
<feature type="domain" description="Leucine-binding protein" evidence="6">
    <location>
        <begin position="64"/>
        <end position="236"/>
    </location>
</feature>
<sequence length="426" mass="45499">MRAFAVIGLVGIAVAACSTTPPPPPPVQQPPVTRPEPEPTPEPEPEPEVRTGLIPPHMADRDLVRVAVLLPFSAENAGARAEALRLLRAAELALFERGSGNLLMIPKDTQGTPEGARAAAMAAAGDGADMIIGPLFGPAVSGAASIARQADIPVIAFTTDTTVAGDGVYLMSFPPEIEVERIVEYAARQGVERFAYLGPQDRYGMAVYDALQNSAGLNGGYVAADSFYTGDVEAMARASARLASGVFEPLTPEDALELQRQEWVPDPDAAFQAVILPEGSTRLRALGPLLVSQNVDPLVVRFLGTGLWNDPELLREPALHGGWFAGPDQAARERFETAYREAYDSPPSRIASLAYDAMALAAHLDGGERGFSRAAIEEEQGFMGADGLFRFRSDGMIERGLAIFEIRPRGLREIEPAPLSFEPPAF</sequence>
<feature type="compositionally biased region" description="Pro residues" evidence="4">
    <location>
        <begin position="20"/>
        <end position="38"/>
    </location>
</feature>
<keyword evidence="3" id="KW-0813">Transport</keyword>
<dbReference type="CDD" id="cd06339">
    <property type="entry name" value="PBP1_YraM_LppC_lipoprotein-like"/>
    <property type="match status" value="1"/>
</dbReference>
<feature type="chain" id="PRO_5040862356" evidence="5">
    <location>
        <begin position="16"/>
        <end position="426"/>
    </location>
</feature>
<evidence type="ECO:0000256" key="4">
    <source>
        <dbReference type="SAM" id="MobiDB-lite"/>
    </source>
</evidence>
<evidence type="ECO:0000256" key="5">
    <source>
        <dbReference type="SAM" id="SignalP"/>
    </source>
</evidence>
<gene>
    <name evidence="7" type="ORF">GCM10017621_31630</name>
</gene>
<dbReference type="PROSITE" id="PS51257">
    <property type="entry name" value="PROKAR_LIPOPROTEIN"/>
    <property type="match status" value="1"/>
</dbReference>
<dbReference type="Pfam" id="PF13458">
    <property type="entry name" value="Peripla_BP_6"/>
    <property type="match status" value="1"/>
</dbReference>
<keyword evidence="8" id="KW-1185">Reference proteome</keyword>
<feature type="signal peptide" evidence="5">
    <location>
        <begin position="1"/>
        <end position="15"/>
    </location>
</feature>
<dbReference type="PANTHER" id="PTHR30483">
    <property type="entry name" value="LEUCINE-SPECIFIC-BINDING PROTEIN"/>
    <property type="match status" value="1"/>
</dbReference>
<evidence type="ECO:0000256" key="3">
    <source>
        <dbReference type="ARBA" id="ARBA00022970"/>
    </source>
</evidence>
<dbReference type="GO" id="GO:0006865">
    <property type="term" value="P:amino acid transport"/>
    <property type="evidence" value="ECO:0007669"/>
    <property type="project" value="UniProtKB-KW"/>
</dbReference>